<feature type="transmembrane region" description="Helical" evidence="1">
    <location>
        <begin position="46"/>
        <end position="69"/>
    </location>
</feature>
<dbReference type="AlphaFoldDB" id="A0A9X4R0M2"/>
<dbReference type="Pfam" id="PF13127">
    <property type="entry name" value="DUF3955"/>
    <property type="match status" value="1"/>
</dbReference>
<keyword evidence="1" id="KW-0812">Transmembrane</keyword>
<comment type="caution">
    <text evidence="3">The sequence shown here is derived from an EMBL/GenBank/DDBJ whole genome shotgun (WGS) entry which is preliminary data.</text>
</comment>
<name>A0A9X4R0M2_9STAP</name>
<sequence>MSKKLFFSSVFCMIFGILMGGLFTVLSSHVNQDGILREPWFLVEFGLFFVALGTLLMFVAIVKYLYYYFVQYK</sequence>
<protein>
    <submittedName>
        <fullName evidence="3">DUF3955 domain-containing protein</fullName>
    </submittedName>
</protein>
<reference evidence="3" key="1">
    <citation type="submission" date="2022-05" db="EMBL/GenBank/DDBJ databases">
        <title>Comparative genomics of Staphylococcus equorum isolates.</title>
        <authorList>
            <person name="Luelf R.H."/>
        </authorList>
    </citation>
    <scope>NUCLEOTIDE SEQUENCE</scope>
    <source>
        <strain evidence="3">TMW 2.2343</strain>
    </source>
</reference>
<dbReference type="EMBL" id="JAMBPX010000001">
    <property type="protein sequence ID" value="MDG0858029.1"/>
    <property type="molecule type" value="Genomic_DNA"/>
</dbReference>
<keyword evidence="1" id="KW-1133">Transmembrane helix</keyword>
<keyword evidence="1" id="KW-0472">Membrane</keyword>
<feature type="domain" description="DUF3955" evidence="2">
    <location>
        <begin position="9"/>
        <end position="62"/>
    </location>
</feature>
<dbReference type="Proteomes" id="UP001152302">
    <property type="component" value="Unassembled WGS sequence"/>
</dbReference>
<evidence type="ECO:0000256" key="1">
    <source>
        <dbReference type="SAM" id="Phobius"/>
    </source>
</evidence>
<gene>
    <name evidence="3" type="ORF">M4L21_01725</name>
</gene>
<organism evidence="3 4">
    <name type="scientific">Staphylococcus equorum</name>
    <dbReference type="NCBI Taxonomy" id="246432"/>
    <lineage>
        <taxon>Bacteria</taxon>
        <taxon>Bacillati</taxon>
        <taxon>Bacillota</taxon>
        <taxon>Bacilli</taxon>
        <taxon>Bacillales</taxon>
        <taxon>Staphylococcaceae</taxon>
        <taxon>Staphylococcus</taxon>
    </lineage>
</organism>
<accession>A0A9X4R0M2</accession>
<feature type="transmembrane region" description="Helical" evidence="1">
    <location>
        <begin position="5"/>
        <end position="26"/>
    </location>
</feature>
<proteinExistence type="predicted"/>
<evidence type="ECO:0000313" key="3">
    <source>
        <dbReference type="EMBL" id="MDG0858029.1"/>
    </source>
</evidence>
<dbReference type="InterPro" id="IPR025016">
    <property type="entry name" value="DUF3955"/>
</dbReference>
<dbReference type="RefSeq" id="WP_277580244.1">
    <property type="nucleotide sequence ID" value="NZ_JAMBPV010000001.1"/>
</dbReference>
<evidence type="ECO:0000313" key="4">
    <source>
        <dbReference type="Proteomes" id="UP001152302"/>
    </source>
</evidence>
<evidence type="ECO:0000259" key="2">
    <source>
        <dbReference type="Pfam" id="PF13127"/>
    </source>
</evidence>